<proteinExistence type="predicted"/>
<name>A0A839E377_9PSEU</name>
<evidence type="ECO:0000313" key="2">
    <source>
        <dbReference type="EMBL" id="MBA8827319.1"/>
    </source>
</evidence>
<comment type="caution">
    <text evidence="2">The sequence shown here is derived from an EMBL/GenBank/DDBJ whole genome shotgun (WGS) entry which is preliminary data.</text>
</comment>
<sequence>MIPVAPVWRVAVLMGMAALSGYGLLTTADSDNTGVLLFAPALTTLSVWLTGPWIAATLGRLLIGRWHGPAALLAGRRLYENPDAPRRTSCDAVLAVFLGSVGMTLLPACHGPGHFPGEWTETVIIGVLVTAPAGWCAVATVMTSVFDRRHVFGALLAAGTPVRVLRRVVSMEVTVPALIAMWGAGGGGVVIGAVVLRLLGAEAVFGGWMAAPAFLGSGAAVVATAACTPTLRRIGSGTQSWPYGHQ</sequence>
<feature type="transmembrane region" description="Helical" evidence="1">
    <location>
        <begin position="84"/>
        <end position="103"/>
    </location>
</feature>
<feature type="transmembrane region" description="Helical" evidence="1">
    <location>
        <begin position="205"/>
        <end position="227"/>
    </location>
</feature>
<keyword evidence="3" id="KW-1185">Reference proteome</keyword>
<feature type="transmembrane region" description="Helical" evidence="1">
    <location>
        <begin position="123"/>
        <end position="146"/>
    </location>
</feature>
<dbReference type="EMBL" id="JACGWZ010000007">
    <property type="protein sequence ID" value="MBA8827319.1"/>
    <property type="molecule type" value="Genomic_DNA"/>
</dbReference>
<feature type="transmembrane region" description="Helical" evidence="1">
    <location>
        <begin position="37"/>
        <end position="63"/>
    </location>
</feature>
<gene>
    <name evidence="2" type="ORF">FHX42_004703</name>
</gene>
<dbReference type="RefSeq" id="WP_182546472.1">
    <property type="nucleotide sequence ID" value="NZ_JACGWZ010000007.1"/>
</dbReference>
<keyword evidence="1" id="KW-1133">Transmembrane helix</keyword>
<reference evidence="2 3" key="1">
    <citation type="submission" date="2020-07" db="EMBL/GenBank/DDBJ databases">
        <title>Sequencing the genomes of 1000 actinobacteria strains.</title>
        <authorList>
            <person name="Klenk H.-P."/>
        </authorList>
    </citation>
    <scope>NUCLEOTIDE SEQUENCE [LARGE SCALE GENOMIC DNA]</scope>
    <source>
        <strain evidence="2 3">DSM 45975</strain>
    </source>
</reference>
<keyword evidence="1" id="KW-0472">Membrane</keyword>
<evidence type="ECO:0000313" key="3">
    <source>
        <dbReference type="Proteomes" id="UP000569329"/>
    </source>
</evidence>
<accession>A0A839E377</accession>
<dbReference type="Proteomes" id="UP000569329">
    <property type="component" value="Unassembled WGS sequence"/>
</dbReference>
<dbReference type="AlphaFoldDB" id="A0A839E377"/>
<keyword evidence="1" id="KW-0812">Transmembrane</keyword>
<feature type="transmembrane region" description="Helical" evidence="1">
    <location>
        <begin position="173"/>
        <end position="199"/>
    </location>
</feature>
<feature type="transmembrane region" description="Helical" evidence="1">
    <location>
        <begin position="7"/>
        <end position="25"/>
    </location>
</feature>
<evidence type="ECO:0000256" key="1">
    <source>
        <dbReference type="SAM" id="Phobius"/>
    </source>
</evidence>
<protein>
    <submittedName>
        <fullName evidence="2">Uncharacterized protein</fullName>
    </submittedName>
</protein>
<organism evidence="2 3">
    <name type="scientific">Halosaccharopolyspora lacisalsi</name>
    <dbReference type="NCBI Taxonomy" id="1000566"/>
    <lineage>
        <taxon>Bacteria</taxon>
        <taxon>Bacillati</taxon>
        <taxon>Actinomycetota</taxon>
        <taxon>Actinomycetes</taxon>
        <taxon>Pseudonocardiales</taxon>
        <taxon>Pseudonocardiaceae</taxon>
        <taxon>Halosaccharopolyspora</taxon>
    </lineage>
</organism>